<keyword evidence="4" id="KW-0548">Nucleotidyltransferase</keyword>
<protein>
    <submittedName>
        <fullName evidence="4">Aminoglycoside adenylyltransferase domain-containing protein</fullName>
    </submittedName>
</protein>
<dbReference type="Proteomes" id="UP001469365">
    <property type="component" value="Unassembled WGS sequence"/>
</dbReference>
<evidence type="ECO:0000259" key="3">
    <source>
        <dbReference type="Pfam" id="PF13427"/>
    </source>
</evidence>
<keyword evidence="5" id="KW-1185">Reference proteome</keyword>
<dbReference type="InterPro" id="IPR002934">
    <property type="entry name" value="Polymerase_NTP_transf_dom"/>
</dbReference>
<sequence length="274" mass="31770">MMKEKVPCIVYPLLHDYAEGMKLELPTILTGIYLHGSICLNEFHERRSDVDLITVVNRPIQPTELEQIIRLHERLKKKYELYARLEEQFTCEGIISGSLLGIDGVFPRFAEGMFRGCTNGYIDSTALWLLKKQGIALYGKPISELNLKVSWQEVIDTMKFNLHTYWTGKVKDRGLYMHEEWIEFGVLTLCRIIYTLEHQSIVPKRQAGEFALNFCSNEWNLIIAEALRIREAMHEESFFASVEARADAAQAFIRYGISYCNNRYGLLRRETSES</sequence>
<proteinExistence type="predicted"/>
<dbReference type="RefSeq" id="WP_341414784.1">
    <property type="nucleotide sequence ID" value="NZ_JBBPCC010000003.1"/>
</dbReference>
<feature type="domain" description="Adenylyltransferase AadA C-terminal" evidence="3">
    <location>
        <begin position="186"/>
        <end position="238"/>
    </location>
</feature>
<gene>
    <name evidence="4" type="ORF">WMW72_07360</name>
</gene>
<dbReference type="Pfam" id="PF13427">
    <property type="entry name" value="AadA_C"/>
    <property type="match status" value="1"/>
</dbReference>
<dbReference type="GO" id="GO:0016779">
    <property type="term" value="F:nucleotidyltransferase activity"/>
    <property type="evidence" value="ECO:0007669"/>
    <property type="project" value="UniProtKB-KW"/>
</dbReference>
<name>A0ABU9DFV0_9BACL</name>
<evidence type="ECO:0000259" key="2">
    <source>
        <dbReference type="Pfam" id="PF01909"/>
    </source>
</evidence>
<dbReference type="InterPro" id="IPR043519">
    <property type="entry name" value="NT_sf"/>
</dbReference>
<comment type="caution">
    <text evidence="4">The sequence shown here is derived from an EMBL/GenBank/DDBJ whole genome shotgun (WGS) entry which is preliminary data.</text>
</comment>
<organism evidence="4 5">
    <name type="scientific">Paenibacillus filicis</name>
    <dbReference type="NCBI Taxonomy" id="669464"/>
    <lineage>
        <taxon>Bacteria</taxon>
        <taxon>Bacillati</taxon>
        <taxon>Bacillota</taxon>
        <taxon>Bacilli</taxon>
        <taxon>Bacillales</taxon>
        <taxon>Paenibacillaceae</taxon>
        <taxon>Paenibacillus</taxon>
    </lineage>
</organism>
<feature type="domain" description="Polymerase nucleotidyl transferase" evidence="2">
    <location>
        <begin position="30"/>
        <end position="80"/>
    </location>
</feature>
<evidence type="ECO:0000313" key="4">
    <source>
        <dbReference type="EMBL" id="MEK8127733.1"/>
    </source>
</evidence>
<evidence type="ECO:0000256" key="1">
    <source>
        <dbReference type="ARBA" id="ARBA00022679"/>
    </source>
</evidence>
<dbReference type="Pfam" id="PF01909">
    <property type="entry name" value="NTP_transf_2"/>
    <property type="match status" value="1"/>
</dbReference>
<evidence type="ECO:0000313" key="5">
    <source>
        <dbReference type="Proteomes" id="UP001469365"/>
    </source>
</evidence>
<dbReference type="SUPFAM" id="SSF81301">
    <property type="entry name" value="Nucleotidyltransferase"/>
    <property type="match status" value="1"/>
</dbReference>
<keyword evidence="1" id="KW-0808">Transferase</keyword>
<accession>A0ABU9DFV0</accession>
<dbReference type="EMBL" id="JBBPCC010000003">
    <property type="protein sequence ID" value="MEK8127733.1"/>
    <property type="molecule type" value="Genomic_DNA"/>
</dbReference>
<reference evidence="4 5" key="1">
    <citation type="submission" date="2024-04" db="EMBL/GenBank/DDBJ databases">
        <title>draft genome sequnece of Paenibacillus filicis.</title>
        <authorList>
            <person name="Kim D.-U."/>
        </authorList>
    </citation>
    <scope>NUCLEOTIDE SEQUENCE [LARGE SCALE GENOMIC DNA]</scope>
    <source>
        <strain evidence="4 5">KACC14197</strain>
    </source>
</reference>
<dbReference type="InterPro" id="IPR025184">
    <property type="entry name" value="AadA_C"/>
</dbReference>